<dbReference type="Pfam" id="PF00977">
    <property type="entry name" value="His_biosynth"/>
    <property type="match status" value="1"/>
</dbReference>
<evidence type="ECO:0000256" key="11">
    <source>
        <dbReference type="RuleBase" id="RU003657"/>
    </source>
</evidence>
<organism evidence="13 14">
    <name type="scientific">Diversispora epigaea</name>
    <dbReference type="NCBI Taxonomy" id="1348612"/>
    <lineage>
        <taxon>Eukaryota</taxon>
        <taxon>Fungi</taxon>
        <taxon>Fungi incertae sedis</taxon>
        <taxon>Mucoromycota</taxon>
        <taxon>Glomeromycotina</taxon>
        <taxon>Glomeromycetes</taxon>
        <taxon>Diversisporales</taxon>
        <taxon>Diversisporaceae</taxon>
        <taxon>Diversispora</taxon>
    </lineage>
</organism>
<dbReference type="InterPro" id="IPR011060">
    <property type="entry name" value="RibuloseP-bd_barrel"/>
</dbReference>
<dbReference type="GO" id="GO:0005737">
    <property type="term" value="C:cytoplasm"/>
    <property type="evidence" value="ECO:0007669"/>
    <property type="project" value="UniProtKB-SubCell"/>
</dbReference>
<proteinExistence type="inferred from homology"/>
<comment type="pathway">
    <text evidence="2 12">Amino-acid biosynthesis; L-histidine biosynthesis; L-histidine from 5-phospho-alpha-D-ribose 1-diphosphate: step 4/9.</text>
</comment>
<evidence type="ECO:0000256" key="4">
    <source>
        <dbReference type="ARBA" id="ARBA00012550"/>
    </source>
</evidence>
<dbReference type="PANTHER" id="PTHR43090:SF2">
    <property type="entry name" value="1-(5-PHOSPHORIBOSYL)-5-[(5-PHOSPHORIBOSYLAMINO)METHYLIDENEAMINO] IMIDAZOLE-4-CARBOXAMIDE ISOMERASE"/>
    <property type="match status" value="1"/>
</dbReference>
<comment type="catalytic activity">
    <reaction evidence="1 12">
        <text>1-(5-phospho-beta-D-ribosyl)-5-[(5-phospho-beta-D-ribosylamino)methylideneamino]imidazole-4-carboxamide = 5-[(5-phospho-1-deoxy-D-ribulos-1-ylimino)methylamino]-1-(5-phospho-beta-D-ribosyl)imidazole-4-carboxamide</text>
        <dbReference type="Rhea" id="RHEA:15469"/>
        <dbReference type="ChEBI" id="CHEBI:58435"/>
        <dbReference type="ChEBI" id="CHEBI:58525"/>
        <dbReference type="EC" id="5.3.1.16"/>
    </reaction>
</comment>
<dbReference type="Proteomes" id="UP000266861">
    <property type="component" value="Unassembled WGS sequence"/>
</dbReference>
<evidence type="ECO:0000256" key="5">
    <source>
        <dbReference type="ARBA" id="ARBA00018464"/>
    </source>
</evidence>
<evidence type="ECO:0000256" key="7">
    <source>
        <dbReference type="ARBA" id="ARBA00023102"/>
    </source>
</evidence>
<gene>
    <name evidence="13" type="ORF">Glove_81g34</name>
</gene>
<dbReference type="NCBIfam" id="TIGR02129">
    <property type="entry name" value="hisA_euk"/>
    <property type="match status" value="1"/>
</dbReference>
<evidence type="ECO:0000256" key="12">
    <source>
        <dbReference type="RuleBase" id="RU364022"/>
    </source>
</evidence>
<dbReference type="SUPFAM" id="SSF51366">
    <property type="entry name" value="Ribulose-phoshate binding barrel"/>
    <property type="match status" value="1"/>
</dbReference>
<comment type="similarity">
    <text evidence="3 11">Belongs to the HisA/HisF family.</text>
</comment>
<protein>
    <recommendedName>
        <fullName evidence="5 12">1-(5-phosphoribosyl)-5-[(5-phosphoribosylamino)methylideneamino] imidazole-4-carboxamide isomerase</fullName>
        <ecNumber evidence="4 12">5.3.1.16</ecNumber>
    </recommendedName>
    <alternativeName>
        <fullName evidence="10 12">5-proFAR isomerase</fullName>
    </alternativeName>
    <alternativeName>
        <fullName evidence="9 12">Phosphoribosylformimino-5-aminoimidazole carboxamide ribotide isomerase</fullName>
    </alternativeName>
</protein>
<dbReference type="OrthoDB" id="446074at2759"/>
<keyword evidence="12" id="KW-0963">Cytoplasm</keyword>
<dbReference type="CDD" id="cd04723">
    <property type="entry name" value="HisA_HisF"/>
    <property type="match status" value="1"/>
</dbReference>
<name>A0A397J811_9GLOM</name>
<dbReference type="PANTHER" id="PTHR43090">
    <property type="entry name" value="1-(5-PHOSPHORIBOSYL)-5-[(5-PHOSPHORIBOSYLAMINO)METHYLIDENEAMINO] IMIDAZOLE-4-CARBOXAMIDE ISOMERASE"/>
    <property type="match status" value="1"/>
</dbReference>
<dbReference type="AlphaFoldDB" id="A0A397J811"/>
<evidence type="ECO:0000256" key="3">
    <source>
        <dbReference type="ARBA" id="ARBA00009667"/>
    </source>
</evidence>
<dbReference type="GO" id="GO:0003949">
    <property type="term" value="F:1-(5-phosphoribosyl)-5-[(5-phosphoribosylamino)methylideneamino]imidazole-4-carboxamide isomerase activity"/>
    <property type="evidence" value="ECO:0007669"/>
    <property type="project" value="UniProtKB-EC"/>
</dbReference>
<evidence type="ECO:0000313" key="14">
    <source>
        <dbReference type="Proteomes" id="UP000266861"/>
    </source>
</evidence>
<dbReference type="FunFam" id="3.20.20.70:FF:000110">
    <property type="entry name" value="1-(5-phosphoribosyl)-5-[(5-phosphoribosylamino)methylideneamino] imidazole-4-carboxamide isomerase, chloroplastic"/>
    <property type="match status" value="1"/>
</dbReference>
<evidence type="ECO:0000256" key="10">
    <source>
        <dbReference type="ARBA" id="ARBA00031376"/>
    </source>
</evidence>
<comment type="caution">
    <text evidence="13">The sequence shown here is derived from an EMBL/GenBank/DDBJ whole genome shotgun (WGS) entry which is preliminary data.</text>
</comment>
<evidence type="ECO:0000256" key="9">
    <source>
        <dbReference type="ARBA" id="ARBA00030547"/>
    </source>
</evidence>
<dbReference type="InterPro" id="IPR044524">
    <property type="entry name" value="Isoase_HisA-like"/>
</dbReference>
<sequence>MPRTKFRPCIDLHGGQVKQIVGGSLNDINPDGLKTNFVSKEKPSYYAKLYKENHLTGAHVIKLGVGNEEAAKEALKTWPGGLQVGGGITLENAEEWIKAGADKVIITSYLFPDAKFSLSRLQELCKKLDKERIVIDVSCRRKENKWIVAMNKWQTMTDMEVNKESLDLLANYCSEFLIHAADVEGLCQGIDTELVECLGKWTSIPTTYAGGAKSIADLNLVNKLSNGKVDLTFGSALDIFGGTKVKFEDCVKWNNKDLIIGQDYVITNALLNE</sequence>
<keyword evidence="14" id="KW-1185">Reference proteome</keyword>
<keyword evidence="8 12" id="KW-0413">Isomerase</keyword>
<dbReference type="STRING" id="1348612.A0A397J811"/>
<dbReference type="EMBL" id="PQFF01000077">
    <property type="protein sequence ID" value="RHZ84485.1"/>
    <property type="molecule type" value="Genomic_DNA"/>
</dbReference>
<reference evidence="13 14" key="1">
    <citation type="submission" date="2018-08" db="EMBL/GenBank/DDBJ databases">
        <title>Genome and evolution of the arbuscular mycorrhizal fungus Diversispora epigaea (formerly Glomus versiforme) and its bacterial endosymbionts.</title>
        <authorList>
            <person name="Sun X."/>
            <person name="Fei Z."/>
            <person name="Harrison M."/>
        </authorList>
    </citation>
    <scope>NUCLEOTIDE SEQUENCE [LARGE SCALE GENOMIC DNA]</scope>
    <source>
        <strain evidence="13 14">IT104</strain>
    </source>
</reference>
<dbReference type="InterPro" id="IPR013785">
    <property type="entry name" value="Aldolase_TIM"/>
</dbReference>
<dbReference type="InterPro" id="IPR011858">
    <property type="entry name" value="His6/HISN3"/>
</dbReference>
<keyword evidence="6 11" id="KW-0028">Amino-acid biosynthesis</keyword>
<comment type="subcellular location">
    <subcellularLocation>
        <location evidence="12">Cytoplasm</location>
    </subcellularLocation>
</comment>
<dbReference type="InterPro" id="IPR006062">
    <property type="entry name" value="His_biosynth"/>
</dbReference>
<dbReference type="GO" id="GO:0000105">
    <property type="term" value="P:L-histidine biosynthetic process"/>
    <property type="evidence" value="ECO:0007669"/>
    <property type="project" value="UniProtKB-UniPathway"/>
</dbReference>
<dbReference type="GO" id="GO:0000162">
    <property type="term" value="P:L-tryptophan biosynthetic process"/>
    <property type="evidence" value="ECO:0007669"/>
    <property type="project" value="TreeGrafter"/>
</dbReference>
<evidence type="ECO:0000256" key="1">
    <source>
        <dbReference type="ARBA" id="ARBA00000901"/>
    </source>
</evidence>
<evidence type="ECO:0000256" key="2">
    <source>
        <dbReference type="ARBA" id="ARBA00005133"/>
    </source>
</evidence>
<evidence type="ECO:0000256" key="8">
    <source>
        <dbReference type="ARBA" id="ARBA00023235"/>
    </source>
</evidence>
<evidence type="ECO:0000256" key="6">
    <source>
        <dbReference type="ARBA" id="ARBA00022605"/>
    </source>
</evidence>
<dbReference type="UniPathway" id="UPA00031">
    <property type="reaction ID" value="UER00009"/>
</dbReference>
<dbReference type="Gene3D" id="3.20.20.70">
    <property type="entry name" value="Aldolase class I"/>
    <property type="match status" value="1"/>
</dbReference>
<keyword evidence="7 11" id="KW-0368">Histidine biosynthesis</keyword>
<dbReference type="EC" id="5.3.1.16" evidence="4 12"/>
<accession>A0A397J811</accession>
<evidence type="ECO:0000313" key="13">
    <source>
        <dbReference type="EMBL" id="RHZ84485.1"/>
    </source>
</evidence>